<feature type="transmembrane region" description="Helical" evidence="5">
    <location>
        <begin position="223"/>
        <end position="246"/>
    </location>
</feature>
<feature type="transmembrane region" description="Helical" evidence="5">
    <location>
        <begin position="12"/>
        <end position="34"/>
    </location>
</feature>
<feature type="transmembrane region" description="Helical" evidence="5">
    <location>
        <begin position="110"/>
        <end position="131"/>
    </location>
</feature>
<keyword evidence="2 5" id="KW-0812">Transmembrane</keyword>
<organism evidence="6 7">
    <name type="scientific">Trichobilharzia regenti</name>
    <name type="common">Nasal bird schistosome</name>
    <dbReference type="NCBI Taxonomy" id="157069"/>
    <lineage>
        <taxon>Eukaryota</taxon>
        <taxon>Metazoa</taxon>
        <taxon>Spiralia</taxon>
        <taxon>Lophotrochozoa</taxon>
        <taxon>Platyhelminthes</taxon>
        <taxon>Trematoda</taxon>
        <taxon>Digenea</taxon>
        <taxon>Strigeidida</taxon>
        <taxon>Schistosomatoidea</taxon>
        <taxon>Schistosomatidae</taxon>
        <taxon>Trichobilharzia</taxon>
    </lineage>
</organism>
<name>A0AA85JCG0_TRIRE</name>
<dbReference type="PANTHER" id="PTHR23507">
    <property type="entry name" value="ZGC:174356"/>
    <property type="match status" value="1"/>
</dbReference>
<feature type="transmembrane region" description="Helical" evidence="5">
    <location>
        <begin position="137"/>
        <end position="165"/>
    </location>
</feature>
<dbReference type="Gene3D" id="1.20.1250.20">
    <property type="entry name" value="MFS general substrate transporter like domains"/>
    <property type="match status" value="1"/>
</dbReference>
<evidence type="ECO:0000313" key="6">
    <source>
        <dbReference type="Proteomes" id="UP000050795"/>
    </source>
</evidence>
<evidence type="ECO:0000256" key="3">
    <source>
        <dbReference type="ARBA" id="ARBA00022989"/>
    </source>
</evidence>
<feature type="transmembrane region" description="Helical" evidence="5">
    <location>
        <begin position="476"/>
        <end position="497"/>
    </location>
</feature>
<proteinExistence type="predicted"/>
<feature type="transmembrane region" description="Helical" evidence="5">
    <location>
        <begin position="503"/>
        <end position="525"/>
    </location>
</feature>
<evidence type="ECO:0000256" key="2">
    <source>
        <dbReference type="ARBA" id="ARBA00022692"/>
    </source>
</evidence>
<dbReference type="InterPro" id="IPR036259">
    <property type="entry name" value="MFS_trans_sf"/>
</dbReference>
<comment type="subcellular location">
    <subcellularLocation>
        <location evidence="1">Membrane</location>
        <topology evidence="1">Multi-pass membrane protein</topology>
    </subcellularLocation>
</comment>
<evidence type="ECO:0000313" key="7">
    <source>
        <dbReference type="WBParaSite" id="TREG1_23360.1"/>
    </source>
</evidence>
<feature type="transmembrane region" description="Helical" evidence="5">
    <location>
        <begin position="86"/>
        <end position="103"/>
    </location>
</feature>
<reference evidence="7" key="2">
    <citation type="submission" date="2023-11" db="UniProtKB">
        <authorList>
            <consortium name="WormBaseParasite"/>
        </authorList>
    </citation>
    <scope>IDENTIFICATION</scope>
</reference>
<feature type="transmembrane region" description="Helical" evidence="5">
    <location>
        <begin position="445"/>
        <end position="464"/>
    </location>
</feature>
<keyword evidence="6" id="KW-1185">Reference proteome</keyword>
<accession>A0AA85JCG0</accession>
<dbReference type="WBParaSite" id="TREG1_23360.1">
    <property type="protein sequence ID" value="TREG1_23360.1"/>
    <property type="gene ID" value="TREG1_23360"/>
</dbReference>
<dbReference type="Proteomes" id="UP000050795">
    <property type="component" value="Unassembled WGS sequence"/>
</dbReference>
<evidence type="ECO:0000256" key="5">
    <source>
        <dbReference type="SAM" id="Phobius"/>
    </source>
</evidence>
<keyword evidence="4 5" id="KW-0472">Membrane</keyword>
<feature type="transmembrane region" description="Helical" evidence="5">
    <location>
        <begin position="403"/>
        <end position="425"/>
    </location>
</feature>
<dbReference type="AlphaFoldDB" id="A0AA85JCG0"/>
<dbReference type="PANTHER" id="PTHR23507:SF1">
    <property type="entry name" value="FI18259P1-RELATED"/>
    <property type="match status" value="1"/>
</dbReference>
<protein>
    <recommendedName>
        <fullName evidence="8">MFS domain-containing protein</fullName>
    </recommendedName>
</protein>
<evidence type="ECO:0000256" key="4">
    <source>
        <dbReference type="ARBA" id="ARBA00023136"/>
    </source>
</evidence>
<keyword evidence="3 5" id="KW-1133">Transmembrane helix</keyword>
<reference evidence="6" key="1">
    <citation type="submission" date="2022-06" db="EMBL/GenBank/DDBJ databases">
        <authorList>
            <person name="Berger JAMES D."/>
            <person name="Berger JAMES D."/>
        </authorList>
    </citation>
    <scope>NUCLEOTIDE SEQUENCE [LARGE SCALE GENOMIC DNA]</scope>
</reference>
<sequence>MSSSCNSLRCRVVTMLFLIAITLYVAVELCLFTSDQYVFYRAVTEQGLPYLTRTERHKYKNLSDEDQIKLKLAQKKAALLELTGNAGRMVIGLITTIIVGHISDVYGRRVALGILMIGEIFHIGITSIIIFLEWNVWLIIVAGLFEAIFGGGLLCIFAIVSTIIFDVTQVTIDNNTTNNNEHSFKEKKSNDQLLWILITVFDCVSSLSASLSTPLSGTIIYRYGFKAAVITFVALFIPSLILILFLPETNSNRKLPFKNSPKNTKVTDSSNSIVSDDVYKIIIVLNSKWWDRLMRYCSVLKYLDAFVIILGFIILLGSITTLTDLQYLAVYLMGTPFLWNPQQVGIYVGLTDFVSSILSVTFTVIMVKIMAKSRSDNTENSNDKYYLNNTKGKSRKYMPQLKWLIVILAACLVLMIINKILIAYAYRYDTKEASLIVYIAAVPKLVRNMGLAVVHIMFTIVTPPDKQGIIQCVGEFIARIGLAISLTALPAIYLSTVTTFPEAVFIVVAVLIFISLVLDLLLFIYNDPTKSQAIEGFNEIHK</sequence>
<evidence type="ECO:0000256" key="1">
    <source>
        <dbReference type="ARBA" id="ARBA00004141"/>
    </source>
</evidence>
<dbReference type="GO" id="GO:0022857">
    <property type="term" value="F:transmembrane transporter activity"/>
    <property type="evidence" value="ECO:0007669"/>
    <property type="project" value="TreeGrafter"/>
</dbReference>
<evidence type="ECO:0008006" key="8">
    <source>
        <dbReference type="Google" id="ProtNLM"/>
    </source>
</evidence>
<feature type="transmembrane region" description="Helical" evidence="5">
    <location>
        <begin position="345"/>
        <end position="367"/>
    </location>
</feature>
<feature type="transmembrane region" description="Helical" evidence="5">
    <location>
        <begin position="302"/>
        <end position="325"/>
    </location>
</feature>
<dbReference type="SUPFAM" id="SSF103473">
    <property type="entry name" value="MFS general substrate transporter"/>
    <property type="match status" value="1"/>
</dbReference>
<feature type="transmembrane region" description="Helical" evidence="5">
    <location>
        <begin position="193"/>
        <end position="211"/>
    </location>
</feature>
<dbReference type="GO" id="GO:0016020">
    <property type="term" value="C:membrane"/>
    <property type="evidence" value="ECO:0007669"/>
    <property type="project" value="UniProtKB-SubCell"/>
</dbReference>